<evidence type="ECO:0000313" key="2">
    <source>
        <dbReference type="EnsemblMetazoa" id="G32528.1:cds"/>
    </source>
</evidence>
<name>A0A8W8ME21_MAGGI</name>
<organism evidence="2 3">
    <name type="scientific">Magallana gigas</name>
    <name type="common">Pacific oyster</name>
    <name type="synonym">Crassostrea gigas</name>
    <dbReference type="NCBI Taxonomy" id="29159"/>
    <lineage>
        <taxon>Eukaryota</taxon>
        <taxon>Metazoa</taxon>
        <taxon>Spiralia</taxon>
        <taxon>Lophotrochozoa</taxon>
        <taxon>Mollusca</taxon>
        <taxon>Bivalvia</taxon>
        <taxon>Autobranchia</taxon>
        <taxon>Pteriomorphia</taxon>
        <taxon>Ostreida</taxon>
        <taxon>Ostreoidea</taxon>
        <taxon>Ostreidae</taxon>
        <taxon>Magallana</taxon>
    </lineage>
</organism>
<dbReference type="AlphaFoldDB" id="A0A8W8ME21"/>
<dbReference type="EnsemblMetazoa" id="G32528.1">
    <property type="protein sequence ID" value="G32528.1:cds"/>
    <property type="gene ID" value="G32528"/>
</dbReference>
<proteinExistence type="predicted"/>
<reference evidence="2" key="1">
    <citation type="submission" date="2022-08" db="UniProtKB">
        <authorList>
            <consortium name="EnsemblMetazoa"/>
        </authorList>
    </citation>
    <scope>IDENTIFICATION</scope>
    <source>
        <strain evidence="2">05x7-T-G4-1.051#20</strain>
    </source>
</reference>
<protein>
    <recommendedName>
        <fullName evidence="4">Secreted protein</fullName>
    </recommendedName>
</protein>
<feature type="signal peptide" evidence="1">
    <location>
        <begin position="1"/>
        <end position="24"/>
    </location>
</feature>
<sequence>MVNARGSELLIAILICFHPLITNCDVSVSEQYWHQGCYSQNIDKGPDVGGTRQDISDGSQCASFRAVECARACLKERYPRRRPGLCVECAGLLNGSRQNVSRTNRALRVAFFCQKG</sequence>
<keyword evidence="3" id="KW-1185">Reference proteome</keyword>
<dbReference type="Proteomes" id="UP000005408">
    <property type="component" value="Unassembled WGS sequence"/>
</dbReference>
<evidence type="ECO:0008006" key="4">
    <source>
        <dbReference type="Google" id="ProtNLM"/>
    </source>
</evidence>
<evidence type="ECO:0000313" key="3">
    <source>
        <dbReference type="Proteomes" id="UP000005408"/>
    </source>
</evidence>
<feature type="chain" id="PRO_5036473271" description="Secreted protein" evidence="1">
    <location>
        <begin position="25"/>
        <end position="116"/>
    </location>
</feature>
<accession>A0A8W8ME21</accession>
<keyword evidence="1" id="KW-0732">Signal</keyword>
<evidence type="ECO:0000256" key="1">
    <source>
        <dbReference type="SAM" id="SignalP"/>
    </source>
</evidence>